<evidence type="ECO:0000313" key="10">
    <source>
        <dbReference type="EMBL" id="RCK80350.1"/>
    </source>
</evidence>
<comment type="caution">
    <text evidence="10">The sequence shown here is derived from an EMBL/GenBank/DDBJ whole genome shotgun (WGS) entry which is preliminary data.</text>
</comment>
<keyword evidence="2" id="KW-1003">Cell membrane</keyword>
<keyword evidence="4" id="KW-0547">Nucleotide-binding</keyword>
<accession>A0A367ZQN2</accession>
<feature type="transmembrane region" description="Helical" evidence="8">
    <location>
        <begin position="160"/>
        <end position="178"/>
    </location>
</feature>
<evidence type="ECO:0000256" key="2">
    <source>
        <dbReference type="ARBA" id="ARBA00022475"/>
    </source>
</evidence>
<dbReference type="InterPro" id="IPR043760">
    <property type="entry name" value="PycTM_dom"/>
</dbReference>
<organism evidence="10 11">
    <name type="scientific">Candidatus Ozemobacter sibiricus</name>
    <dbReference type="NCBI Taxonomy" id="2268124"/>
    <lineage>
        <taxon>Bacteria</taxon>
        <taxon>Candidatus Ozemobacteria</taxon>
        <taxon>Candidatus Ozemobacterales</taxon>
        <taxon>Candidatus Ozemobacteraceae</taxon>
        <taxon>Candidatus Ozemobacter</taxon>
    </lineage>
</organism>
<dbReference type="AlphaFoldDB" id="A0A367ZQN2"/>
<dbReference type="Pfam" id="PF18967">
    <property type="entry name" value="PycTM"/>
    <property type="match status" value="1"/>
</dbReference>
<dbReference type="Proteomes" id="UP000252355">
    <property type="component" value="Unassembled WGS sequence"/>
</dbReference>
<keyword evidence="5 8" id="KW-1133">Transmembrane helix</keyword>
<proteinExistence type="predicted"/>
<feature type="transmembrane region" description="Helical" evidence="8">
    <location>
        <begin position="40"/>
        <end position="60"/>
    </location>
</feature>
<evidence type="ECO:0000256" key="5">
    <source>
        <dbReference type="ARBA" id="ARBA00022989"/>
    </source>
</evidence>
<feature type="transmembrane region" description="Helical" evidence="8">
    <location>
        <begin position="66"/>
        <end position="88"/>
    </location>
</feature>
<name>A0A367ZQN2_9BACT</name>
<evidence type="ECO:0000256" key="8">
    <source>
        <dbReference type="SAM" id="Phobius"/>
    </source>
</evidence>
<dbReference type="EMBL" id="QOQW01000006">
    <property type="protein sequence ID" value="RCK80350.1"/>
    <property type="molecule type" value="Genomic_DNA"/>
</dbReference>
<protein>
    <recommendedName>
        <fullName evidence="9">Pycsar effector protein domain-containing protein</fullName>
    </recommendedName>
</protein>
<keyword evidence="3 8" id="KW-0812">Transmembrane</keyword>
<evidence type="ECO:0000256" key="3">
    <source>
        <dbReference type="ARBA" id="ARBA00022692"/>
    </source>
</evidence>
<comment type="subcellular location">
    <subcellularLocation>
        <location evidence="1">Cell membrane</location>
    </subcellularLocation>
</comment>
<reference evidence="10 11" key="1">
    <citation type="submission" date="2018-05" db="EMBL/GenBank/DDBJ databases">
        <title>A metagenomic window into the 2 km-deep terrestrial subsurface aquifer revealed taxonomically and functionally diverse microbial community comprising novel uncultured bacterial lineages.</title>
        <authorList>
            <person name="Kadnikov V.V."/>
            <person name="Mardanov A.V."/>
            <person name="Beletsky A.V."/>
            <person name="Banks D."/>
            <person name="Pimenov N.V."/>
            <person name="Frank Y.A."/>
            <person name="Karnachuk O.V."/>
            <person name="Ravin N.V."/>
        </authorList>
    </citation>
    <scope>NUCLEOTIDE SEQUENCE [LARGE SCALE GENOMIC DNA]</scope>
    <source>
        <strain evidence="10">BY5</strain>
    </source>
</reference>
<gene>
    <name evidence="10" type="ORF">OZSIB_3096</name>
</gene>
<evidence type="ECO:0000256" key="6">
    <source>
        <dbReference type="ARBA" id="ARBA00023118"/>
    </source>
</evidence>
<evidence type="ECO:0000256" key="7">
    <source>
        <dbReference type="ARBA" id="ARBA00023136"/>
    </source>
</evidence>
<feature type="domain" description="Pycsar effector protein" evidence="9">
    <location>
        <begin position="20"/>
        <end position="173"/>
    </location>
</feature>
<evidence type="ECO:0000313" key="11">
    <source>
        <dbReference type="Proteomes" id="UP000252355"/>
    </source>
</evidence>
<evidence type="ECO:0000259" key="9">
    <source>
        <dbReference type="Pfam" id="PF18967"/>
    </source>
</evidence>
<sequence>MYLDRKTKEEVPVTKQIEVAFSILSYNQGLIQFADTKANGLLLINSIFLAALSPFIATLQKLSGPGYLVFLGFLGSCILSILLSMNVISTRKLPMIDDDPATTSLVYYKDIVETTSPEAYINEFNAHDCRRFLDSLLRNIYIVSSIAHAKFSVYSSAQSMTFLSCLLWIACMVLSFFGG</sequence>
<keyword evidence="7 8" id="KW-0472">Membrane</keyword>
<keyword evidence="6" id="KW-0051">Antiviral defense</keyword>
<evidence type="ECO:0000256" key="4">
    <source>
        <dbReference type="ARBA" id="ARBA00022741"/>
    </source>
</evidence>
<evidence type="ECO:0000256" key="1">
    <source>
        <dbReference type="ARBA" id="ARBA00004236"/>
    </source>
</evidence>